<evidence type="ECO:0000313" key="2">
    <source>
        <dbReference type="EMBL" id="CAG9836183.1"/>
    </source>
</evidence>
<dbReference type="EMBL" id="OU898281">
    <property type="protein sequence ID" value="CAG9836183.1"/>
    <property type="molecule type" value="Genomic_DNA"/>
</dbReference>
<gene>
    <name evidence="2" type="ORF">DIABBA_LOCUS9293</name>
</gene>
<evidence type="ECO:0000313" key="3">
    <source>
        <dbReference type="Proteomes" id="UP001153709"/>
    </source>
</evidence>
<dbReference type="OrthoDB" id="6712663at2759"/>
<keyword evidence="1" id="KW-0732">Signal</keyword>
<organism evidence="2 3">
    <name type="scientific">Diabrotica balteata</name>
    <name type="common">Banded cucumber beetle</name>
    <dbReference type="NCBI Taxonomy" id="107213"/>
    <lineage>
        <taxon>Eukaryota</taxon>
        <taxon>Metazoa</taxon>
        <taxon>Ecdysozoa</taxon>
        <taxon>Arthropoda</taxon>
        <taxon>Hexapoda</taxon>
        <taxon>Insecta</taxon>
        <taxon>Pterygota</taxon>
        <taxon>Neoptera</taxon>
        <taxon>Endopterygota</taxon>
        <taxon>Coleoptera</taxon>
        <taxon>Polyphaga</taxon>
        <taxon>Cucujiformia</taxon>
        <taxon>Chrysomeloidea</taxon>
        <taxon>Chrysomelidae</taxon>
        <taxon>Galerucinae</taxon>
        <taxon>Diabroticina</taxon>
        <taxon>Diabroticites</taxon>
        <taxon>Diabrotica</taxon>
    </lineage>
</organism>
<name>A0A9N9T0W5_DIABA</name>
<reference evidence="2" key="1">
    <citation type="submission" date="2022-01" db="EMBL/GenBank/DDBJ databases">
        <authorList>
            <person name="King R."/>
        </authorList>
    </citation>
    <scope>NUCLEOTIDE SEQUENCE</scope>
</reference>
<feature type="signal peptide" evidence="1">
    <location>
        <begin position="1"/>
        <end position="17"/>
    </location>
</feature>
<keyword evidence="3" id="KW-1185">Reference proteome</keyword>
<accession>A0A9N9T0W5</accession>
<sequence>MKWIVLTVVVLLALANADEVSEKRAVLRRTTRQALGSMGGSFLAQTERNIINNCKKNGLSSSGADDLQVTYSKMKSCMSNTKIFETPKNEFISKMVECSRAAIKDTKDCLANDQKYFPEFVLDLAKSMVNYMYDDKDLFKDSEIVGCINNLGRYTVQIEYIKCLTTVSQRTGDDENIPTSRQEFCRKFIPATECFPDTLKHNCASTTKINKFFDDYSNAIASPCQGSSIGVKESNYL</sequence>
<evidence type="ECO:0000256" key="1">
    <source>
        <dbReference type="SAM" id="SignalP"/>
    </source>
</evidence>
<proteinExistence type="predicted"/>
<dbReference type="AlphaFoldDB" id="A0A9N9T0W5"/>
<feature type="chain" id="PRO_5040506639" evidence="1">
    <location>
        <begin position="18"/>
        <end position="237"/>
    </location>
</feature>
<protein>
    <submittedName>
        <fullName evidence="2">Uncharacterized protein</fullName>
    </submittedName>
</protein>
<dbReference type="Proteomes" id="UP001153709">
    <property type="component" value="Chromosome 6"/>
</dbReference>